<evidence type="ECO:0000259" key="1">
    <source>
        <dbReference type="Pfam" id="PF11790"/>
    </source>
</evidence>
<dbReference type="Gene3D" id="3.20.20.80">
    <property type="entry name" value="Glycosidases"/>
    <property type="match status" value="1"/>
</dbReference>
<evidence type="ECO:0000313" key="3">
    <source>
        <dbReference type="Proteomes" id="UP000199421"/>
    </source>
</evidence>
<dbReference type="RefSeq" id="WP_093327704.1">
    <property type="nucleotide sequence ID" value="NZ_FOAF01000006.1"/>
</dbReference>
<keyword evidence="2" id="KW-0378">Hydrolase</keyword>
<dbReference type="Proteomes" id="UP000199421">
    <property type="component" value="Unassembled WGS sequence"/>
</dbReference>
<dbReference type="STRING" id="407022.SAMN05661044_03909"/>
<reference evidence="3" key="1">
    <citation type="submission" date="2016-10" db="EMBL/GenBank/DDBJ databases">
        <authorList>
            <person name="Varghese N."/>
            <person name="Submissions S."/>
        </authorList>
    </citation>
    <scope>NUCLEOTIDE SEQUENCE [LARGE SCALE GENOMIC DNA]</scope>
    <source>
        <strain evidence="3">DSM 18733</strain>
    </source>
</reference>
<dbReference type="Pfam" id="PF11790">
    <property type="entry name" value="Glyco_hydro_cc"/>
    <property type="match status" value="1"/>
</dbReference>
<dbReference type="OrthoDB" id="9809583at2"/>
<dbReference type="AlphaFoldDB" id="A0A1H7USK8"/>
<keyword evidence="3" id="KW-1185">Reference proteome</keyword>
<dbReference type="SUPFAM" id="SSF51445">
    <property type="entry name" value="(Trans)glycosidases"/>
    <property type="match status" value="1"/>
</dbReference>
<accession>A0A1H7USK8</accession>
<dbReference type="InterPro" id="IPR017853">
    <property type="entry name" value="GH"/>
</dbReference>
<feature type="domain" description="Asl1-like glycosyl hydrolase catalytic" evidence="1">
    <location>
        <begin position="206"/>
        <end position="301"/>
    </location>
</feature>
<dbReference type="InterPro" id="IPR024655">
    <property type="entry name" value="Asl1_glyco_hydro_catalytic"/>
</dbReference>
<name>A0A1H7USK8_OLID1</name>
<sequence length="343" mass="39174">MKRVLHDLLLICLLSIILACSKEPIPGGGDSSLNPTNPLEPGLHLGVVGHPLNQEAYKKLSPAAQITLIKSLGMNIYRIGAAISPSTGKMNMHERYLELKHSADSAGITILPMVPAKLDFNDTETKSYQAGYDRANKYASVYKDDFIYYNIANELDNKCILPNKSGVSRSDYDTAKFKIIAAHLKGMNDGIKAVDNNAQTMINACWMHYQYLLMLEEYGVDFDIVAYHWYDDMEKLALKTYNITDISQFLSEKFTKPIWFTEVNIRNYKGTTADEIQRDFLNSFITKCKNNPQVKALIIYELFNQPVFKNSESYYGLFDWVKPYSDYIPKLWAKEITDYKAHY</sequence>
<evidence type="ECO:0000313" key="2">
    <source>
        <dbReference type="EMBL" id="SEL99427.1"/>
    </source>
</evidence>
<gene>
    <name evidence="2" type="ORF">SAMN05661044_03909</name>
</gene>
<proteinExistence type="predicted"/>
<dbReference type="GO" id="GO:0016787">
    <property type="term" value="F:hydrolase activity"/>
    <property type="evidence" value="ECO:0007669"/>
    <property type="project" value="UniProtKB-KW"/>
</dbReference>
<dbReference type="PROSITE" id="PS51257">
    <property type="entry name" value="PROKAR_LIPOPROTEIN"/>
    <property type="match status" value="1"/>
</dbReference>
<dbReference type="EMBL" id="FOAF01000006">
    <property type="protein sequence ID" value="SEL99427.1"/>
    <property type="molecule type" value="Genomic_DNA"/>
</dbReference>
<protein>
    <submittedName>
        <fullName evidence="2">Glycosyl hydrolase catalytic core</fullName>
    </submittedName>
</protein>
<organism evidence="2 3">
    <name type="scientific">Olivibacter domesticus</name>
    <name type="common">Pseudosphingobacterium domesticum</name>
    <dbReference type="NCBI Taxonomy" id="407022"/>
    <lineage>
        <taxon>Bacteria</taxon>
        <taxon>Pseudomonadati</taxon>
        <taxon>Bacteroidota</taxon>
        <taxon>Sphingobacteriia</taxon>
        <taxon>Sphingobacteriales</taxon>
        <taxon>Sphingobacteriaceae</taxon>
        <taxon>Olivibacter</taxon>
    </lineage>
</organism>